<dbReference type="EMBL" id="SOFS01000026">
    <property type="protein sequence ID" value="TFC19142.1"/>
    <property type="molecule type" value="Genomic_DNA"/>
</dbReference>
<dbReference type="InterPro" id="IPR013148">
    <property type="entry name" value="Glyco_hydro_32_N"/>
</dbReference>
<protein>
    <submittedName>
        <fullName evidence="6">Glycoside hydrolase family 32 protein</fullName>
    </submittedName>
</protein>
<comment type="caution">
    <text evidence="6">The sequence shown here is derived from an EMBL/GenBank/DDBJ whole genome shotgun (WGS) entry which is preliminary data.</text>
</comment>
<reference evidence="6 7" key="1">
    <citation type="submission" date="2019-03" db="EMBL/GenBank/DDBJ databases">
        <title>Genomics of glacier-inhabiting Cryobacterium strains.</title>
        <authorList>
            <person name="Liu Q."/>
            <person name="Xin Y.-H."/>
        </authorList>
    </citation>
    <scope>NUCLEOTIDE SEQUENCE [LARGE SCALE GENOMIC DNA]</scope>
    <source>
        <strain evidence="6 7">MDB1-5</strain>
    </source>
</reference>
<keyword evidence="3" id="KW-0326">Glycosidase</keyword>
<feature type="domain" description="Glycosyl hydrolase family 32 N-terminal" evidence="4">
    <location>
        <begin position="52"/>
        <end position="351"/>
    </location>
</feature>
<dbReference type="InterPro" id="IPR001362">
    <property type="entry name" value="Glyco_hydro_32"/>
</dbReference>
<evidence type="ECO:0000313" key="7">
    <source>
        <dbReference type="Proteomes" id="UP000297604"/>
    </source>
</evidence>
<dbReference type="SUPFAM" id="SSF49899">
    <property type="entry name" value="Concanavalin A-like lectins/glucanases"/>
    <property type="match status" value="1"/>
</dbReference>
<dbReference type="Pfam" id="PF08244">
    <property type="entry name" value="Glyco_hydro_32C"/>
    <property type="match status" value="1"/>
</dbReference>
<dbReference type="Proteomes" id="UP000297604">
    <property type="component" value="Unassembled WGS sequence"/>
</dbReference>
<comment type="similarity">
    <text evidence="1">Belongs to the glycosyl hydrolase 32 family.</text>
</comment>
<dbReference type="InterPro" id="IPR023296">
    <property type="entry name" value="Glyco_hydro_beta-prop_sf"/>
</dbReference>
<evidence type="ECO:0000259" key="4">
    <source>
        <dbReference type="Pfam" id="PF00251"/>
    </source>
</evidence>
<dbReference type="SUPFAM" id="SSF75005">
    <property type="entry name" value="Arabinanase/levansucrase/invertase"/>
    <property type="match status" value="1"/>
</dbReference>
<dbReference type="Pfam" id="PF00251">
    <property type="entry name" value="Glyco_hydro_32N"/>
    <property type="match status" value="1"/>
</dbReference>
<organism evidence="6 7">
    <name type="scientific">Cryobacterium glucosi</name>
    <dbReference type="NCBI Taxonomy" id="1259175"/>
    <lineage>
        <taxon>Bacteria</taxon>
        <taxon>Bacillati</taxon>
        <taxon>Actinomycetota</taxon>
        <taxon>Actinomycetes</taxon>
        <taxon>Micrococcales</taxon>
        <taxon>Microbacteriaceae</taxon>
        <taxon>Cryobacterium</taxon>
    </lineage>
</organism>
<dbReference type="RefSeq" id="WP_134561822.1">
    <property type="nucleotide sequence ID" value="NZ_SOFS01000026.1"/>
</dbReference>
<dbReference type="CDD" id="cd18622">
    <property type="entry name" value="GH32_Inu-like"/>
    <property type="match status" value="1"/>
</dbReference>
<dbReference type="Gene3D" id="2.115.10.20">
    <property type="entry name" value="Glycosyl hydrolase domain, family 43"/>
    <property type="match status" value="1"/>
</dbReference>
<sequence>MIRALKRSSFAKKVGLLGLIVLLTISTIAVGRLAGAHATGSSTPSSLRAGYHLTPPSGWLSDPQRPVYVNGKYNFYYLHSSQDNGPGGWEHATSSDTAVWNDEGTALPQGTNFPVWTGSSVVDTNNTAGFGSGAVVALATQPTDGDAFQQSQYLWYSTDGGITFTQYGAPVIANPDSSDWFRDPKIVWDASNSKWVAVIGRQQKISFYTSPDLKTWTHTSDFAYTTPNIGGFECPDIFQIKASDGTWHWVMAGSMQGDYSGKPDTYAYWTGSWNGTTFTTDQTDPQWLDWGSDWYAAVTWPDQSNPDTSRYAIGWMNNWHYAPHAVPTDFTDNYNGQMSVVRQITLKSETGGVYSLLSQPTPALSNLATKVILPANSTVNGTTNLDYHGSSYELDADVNWTTLNNVGISVGTNKDGSRKTNIGVYNGNLYLDRSGSDQVPYSFGSFQQSQAPLPAGDTSVHLRILVDHGSVEVFLDDGKIALSSQAFFAASDTGVSLYTIGGSATFSNISITEFANITTAALPASPYADFEASNYGSWTTTGSAFGTGPASGALAGQQPVSGFVGNKLVNSFVGSDTSTGTLTSPSFTIGSSYVNFLAGGGNHPRPSDVFADFEGTSWGPSWTSSGSFTGQGPTAETLPNQVGAKVLDTYAGGGDSSTGAITSPEFTITRDYIDFMIAGGNHPWGSSGSAAVNLLVNGTVYRTATGANSSTMSSVNWDVHSLIGQKAQIQVIDHATGSWGHVIVDQIVLTNAPNATAGETDNQTTINLIVGGHVVRTATGQNSEHLSWNSWNVSDLAGQTAQIQIIDNNSGSWGHILVDQIRFENGPAA</sequence>
<dbReference type="GO" id="GO:0016787">
    <property type="term" value="F:hydrolase activity"/>
    <property type="evidence" value="ECO:0007669"/>
    <property type="project" value="UniProtKB-KW"/>
</dbReference>
<dbReference type="PANTHER" id="PTHR42800:SF1">
    <property type="entry name" value="EXOINULINASE INUD (AFU_ORTHOLOGUE AFUA_5G00480)"/>
    <property type="match status" value="1"/>
</dbReference>
<gene>
    <name evidence="6" type="ORF">E3O46_12875</name>
</gene>
<feature type="domain" description="Glycosyl hydrolase family 32 C-terminal" evidence="5">
    <location>
        <begin position="377"/>
        <end position="512"/>
    </location>
</feature>
<evidence type="ECO:0000256" key="3">
    <source>
        <dbReference type="ARBA" id="ARBA00023295"/>
    </source>
</evidence>
<dbReference type="SMART" id="SM00640">
    <property type="entry name" value="Glyco_32"/>
    <property type="match status" value="1"/>
</dbReference>
<evidence type="ECO:0000256" key="1">
    <source>
        <dbReference type="ARBA" id="ARBA00009902"/>
    </source>
</evidence>
<evidence type="ECO:0000259" key="5">
    <source>
        <dbReference type="Pfam" id="PF08244"/>
    </source>
</evidence>
<name>A0ABY2IKY7_9MICO</name>
<dbReference type="Gene3D" id="2.60.120.560">
    <property type="entry name" value="Exo-inulinase, domain 1"/>
    <property type="match status" value="1"/>
</dbReference>
<evidence type="ECO:0000313" key="6">
    <source>
        <dbReference type="EMBL" id="TFC19142.1"/>
    </source>
</evidence>
<dbReference type="PANTHER" id="PTHR42800">
    <property type="entry name" value="EXOINULINASE INUD (AFU_ORTHOLOGUE AFUA_5G00480)"/>
    <property type="match status" value="1"/>
</dbReference>
<dbReference type="InterPro" id="IPR013189">
    <property type="entry name" value="Glyco_hydro_32_C"/>
</dbReference>
<proteinExistence type="inferred from homology"/>
<evidence type="ECO:0000256" key="2">
    <source>
        <dbReference type="ARBA" id="ARBA00022801"/>
    </source>
</evidence>
<keyword evidence="2 6" id="KW-0378">Hydrolase</keyword>
<accession>A0ABY2IKY7</accession>
<dbReference type="InterPro" id="IPR013320">
    <property type="entry name" value="ConA-like_dom_sf"/>
</dbReference>
<keyword evidence="7" id="KW-1185">Reference proteome</keyword>